<dbReference type="EMBL" id="ML119757">
    <property type="protein sequence ID" value="RPA75758.1"/>
    <property type="molecule type" value="Genomic_DNA"/>
</dbReference>
<accession>A0A3N4HTB2</accession>
<dbReference type="Proteomes" id="UP000275078">
    <property type="component" value="Unassembled WGS sequence"/>
</dbReference>
<protein>
    <submittedName>
        <fullName evidence="1">Uncharacterized protein</fullName>
    </submittedName>
</protein>
<sequence>MKPIRRKYRIKCRQLTQRDQLHRNRLDAQRKWNLQRLVRQLQYFLSSIRTLSDVPITASWYRIHSEETTWPHPVPDAKYEAWRGHFPPWHTRLANSRWNTAFLLSSRFQQLETRRKLIQSGLYLTLLRFGCISAALSQLLVEDFMYAKRFQSGRAADGYPAGLRGDFGEVECIGLAIRRINTDVLAAYGYMGVESMFYSRLKAGMGAGL</sequence>
<reference evidence="1 2" key="1">
    <citation type="journal article" date="2018" name="Nat. Ecol. Evol.">
        <title>Pezizomycetes genomes reveal the molecular basis of ectomycorrhizal truffle lifestyle.</title>
        <authorList>
            <person name="Murat C."/>
            <person name="Payen T."/>
            <person name="Noel B."/>
            <person name="Kuo A."/>
            <person name="Morin E."/>
            <person name="Chen J."/>
            <person name="Kohler A."/>
            <person name="Krizsan K."/>
            <person name="Balestrini R."/>
            <person name="Da Silva C."/>
            <person name="Montanini B."/>
            <person name="Hainaut M."/>
            <person name="Levati E."/>
            <person name="Barry K.W."/>
            <person name="Belfiori B."/>
            <person name="Cichocki N."/>
            <person name="Clum A."/>
            <person name="Dockter R.B."/>
            <person name="Fauchery L."/>
            <person name="Guy J."/>
            <person name="Iotti M."/>
            <person name="Le Tacon F."/>
            <person name="Lindquist E.A."/>
            <person name="Lipzen A."/>
            <person name="Malagnac F."/>
            <person name="Mello A."/>
            <person name="Molinier V."/>
            <person name="Miyauchi S."/>
            <person name="Poulain J."/>
            <person name="Riccioni C."/>
            <person name="Rubini A."/>
            <person name="Sitrit Y."/>
            <person name="Splivallo R."/>
            <person name="Traeger S."/>
            <person name="Wang M."/>
            <person name="Zifcakova L."/>
            <person name="Wipf D."/>
            <person name="Zambonelli A."/>
            <person name="Paolocci F."/>
            <person name="Nowrousian M."/>
            <person name="Ottonello S."/>
            <person name="Baldrian P."/>
            <person name="Spatafora J.W."/>
            <person name="Henrissat B."/>
            <person name="Nagy L.G."/>
            <person name="Aury J.M."/>
            <person name="Wincker P."/>
            <person name="Grigoriev I.V."/>
            <person name="Bonfante P."/>
            <person name="Martin F.M."/>
        </authorList>
    </citation>
    <scope>NUCLEOTIDE SEQUENCE [LARGE SCALE GENOMIC DNA]</scope>
    <source>
        <strain evidence="1 2">RN42</strain>
    </source>
</reference>
<evidence type="ECO:0000313" key="1">
    <source>
        <dbReference type="EMBL" id="RPA75758.1"/>
    </source>
</evidence>
<organism evidence="1 2">
    <name type="scientific">Ascobolus immersus RN42</name>
    <dbReference type="NCBI Taxonomy" id="1160509"/>
    <lineage>
        <taxon>Eukaryota</taxon>
        <taxon>Fungi</taxon>
        <taxon>Dikarya</taxon>
        <taxon>Ascomycota</taxon>
        <taxon>Pezizomycotina</taxon>
        <taxon>Pezizomycetes</taxon>
        <taxon>Pezizales</taxon>
        <taxon>Ascobolaceae</taxon>
        <taxon>Ascobolus</taxon>
    </lineage>
</organism>
<proteinExistence type="predicted"/>
<dbReference type="AlphaFoldDB" id="A0A3N4HTB2"/>
<name>A0A3N4HTB2_ASCIM</name>
<evidence type="ECO:0000313" key="2">
    <source>
        <dbReference type="Proteomes" id="UP000275078"/>
    </source>
</evidence>
<keyword evidence="2" id="KW-1185">Reference proteome</keyword>
<gene>
    <name evidence="1" type="ORF">BJ508DRAFT_379841</name>
</gene>